<protein>
    <submittedName>
        <fullName evidence="3">Protein FAR1-RELATED SEQUENCE 5</fullName>
    </submittedName>
</protein>
<sequence length="283" mass="30768">MPSAPGEKDPQVIPRPATGPPLVQTLTPVNATGSPAIDPRLAQPSWPGHVVLLRPCAAWPPHLPVPLLLPHQNVDALEDVAAADVNPAIDSCDEKMLPKVNMLFDGESDAYEFYNAYAEKHVCGKIGFSVRRASMTVNNENVITRRMFVCSKEGFREKKRGAKRVKKPRPETRTGCPACMVIRLGTNEKYQVTEFVTCHNHQLGAAAASDLVMASGSTENDQDDGFDQADRSPDDSVHKQNLIYGIDNIVAEGIQSHTNFLSGSTDGSLTFPFTLGAGTLDYR</sequence>
<dbReference type="InterPro" id="IPR004330">
    <property type="entry name" value="FAR1_DNA_bnd_dom"/>
</dbReference>
<dbReference type="Pfam" id="PF03101">
    <property type="entry name" value="FAR1"/>
    <property type="match status" value="1"/>
</dbReference>
<organism evidence="3 4">
    <name type="scientific">Zea mays</name>
    <name type="common">Maize</name>
    <dbReference type="NCBI Taxonomy" id="4577"/>
    <lineage>
        <taxon>Eukaryota</taxon>
        <taxon>Viridiplantae</taxon>
        <taxon>Streptophyta</taxon>
        <taxon>Embryophyta</taxon>
        <taxon>Tracheophyta</taxon>
        <taxon>Spermatophyta</taxon>
        <taxon>Magnoliopsida</taxon>
        <taxon>Liliopsida</taxon>
        <taxon>Poales</taxon>
        <taxon>Poaceae</taxon>
        <taxon>PACMAD clade</taxon>
        <taxon>Panicoideae</taxon>
        <taxon>Andropogonodae</taxon>
        <taxon>Andropogoneae</taxon>
        <taxon>Tripsacinae</taxon>
        <taxon>Zea</taxon>
    </lineage>
</organism>
<name>A0A3L6E359_MAIZE</name>
<dbReference type="EMBL" id="NCVQ01000008">
    <property type="protein sequence ID" value="PWZ15296.1"/>
    <property type="molecule type" value="Genomic_DNA"/>
</dbReference>
<feature type="compositionally biased region" description="Basic and acidic residues" evidence="1">
    <location>
        <begin position="1"/>
        <end position="10"/>
    </location>
</feature>
<feature type="region of interest" description="Disordered" evidence="1">
    <location>
        <begin position="1"/>
        <end position="23"/>
    </location>
</feature>
<feature type="domain" description="FAR1" evidence="2">
    <location>
        <begin position="112"/>
        <end position="203"/>
    </location>
</feature>
<evidence type="ECO:0000259" key="2">
    <source>
        <dbReference type="Pfam" id="PF03101"/>
    </source>
</evidence>
<evidence type="ECO:0000313" key="4">
    <source>
        <dbReference type="Proteomes" id="UP000251960"/>
    </source>
</evidence>
<gene>
    <name evidence="3" type="ORF">Zm00014a_042447</name>
</gene>
<dbReference type="PANTHER" id="PTHR46328">
    <property type="entry name" value="FAR-RED IMPAIRED RESPONSIVE (FAR1) FAMILY PROTEIN-RELATED"/>
    <property type="match status" value="1"/>
</dbReference>
<dbReference type="AlphaFoldDB" id="A0A3L6E359"/>
<evidence type="ECO:0000313" key="3">
    <source>
        <dbReference type="EMBL" id="PWZ15296.1"/>
    </source>
</evidence>
<evidence type="ECO:0000256" key="1">
    <source>
        <dbReference type="SAM" id="MobiDB-lite"/>
    </source>
</evidence>
<dbReference type="Proteomes" id="UP000251960">
    <property type="component" value="Chromosome 7"/>
</dbReference>
<accession>A0A3L6E359</accession>
<dbReference type="PANTHER" id="PTHR46328:SF34">
    <property type="entry name" value="PROTEIN FAR1-RELATED SEQUENCE 5-LIKE"/>
    <property type="match status" value="1"/>
</dbReference>
<reference evidence="3 4" key="1">
    <citation type="journal article" date="2018" name="Nat. Genet.">
        <title>Extensive intraspecific gene order and gene structural variations between Mo17 and other maize genomes.</title>
        <authorList>
            <person name="Sun S."/>
            <person name="Zhou Y."/>
            <person name="Chen J."/>
            <person name="Shi J."/>
            <person name="Zhao H."/>
            <person name="Zhao H."/>
            <person name="Song W."/>
            <person name="Zhang M."/>
            <person name="Cui Y."/>
            <person name="Dong X."/>
            <person name="Liu H."/>
            <person name="Ma X."/>
            <person name="Jiao Y."/>
            <person name="Wang B."/>
            <person name="Wei X."/>
            <person name="Stein J.C."/>
            <person name="Glaubitz J.C."/>
            <person name="Lu F."/>
            <person name="Yu G."/>
            <person name="Liang C."/>
            <person name="Fengler K."/>
            <person name="Li B."/>
            <person name="Rafalski A."/>
            <person name="Schnable P.S."/>
            <person name="Ware D.H."/>
            <person name="Buckler E.S."/>
            <person name="Lai J."/>
        </authorList>
    </citation>
    <scope>NUCLEOTIDE SEQUENCE [LARGE SCALE GENOMIC DNA]</scope>
    <source>
        <strain evidence="4">cv. Missouri 17</strain>
        <tissue evidence="3">Seedling</tissue>
    </source>
</reference>
<proteinExistence type="predicted"/>
<comment type="caution">
    <text evidence="3">The sequence shown here is derived from an EMBL/GenBank/DDBJ whole genome shotgun (WGS) entry which is preliminary data.</text>
</comment>